<evidence type="ECO:0000313" key="1">
    <source>
        <dbReference type="EMBL" id="KAB1265237.1"/>
    </source>
</evidence>
<sequence>MERICEKRRQDGLPGLAVQWGAIGDVGIILETWAPTTRSSAGRCPAHRLLRRVLDLFLNQPHPVLSSFGLAKKATAHDDGSSQQDLVKGG</sequence>
<accession>A0A5N4D2C6</accession>
<organism evidence="1 2">
    <name type="scientific">Camelus dromedarius</name>
    <name type="common">Dromedary</name>
    <name type="synonym">Arabian camel</name>
    <dbReference type="NCBI Taxonomy" id="9838"/>
    <lineage>
        <taxon>Eukaryota</taxon>
        <taxon>Metazoa</taxon>
        <taxon>Chordata</taxon>
        <taxon>Craniata</taxon>
        <taxon>Vertebrata</taxon>
        <taxon>Euteleostomi</taxon>
        <taxon>Mammalia</taxon>
        <taxon>Eutheria</taxon>
        <taxon>Laurasiatheria</taxon>
        <taxon>Artiodactyla</taxon>
        <taxon>Tylopoda</taxon>
        <taxon>Camelidae</taxon>
        <taxon>Camelus</taxon>
    </lineage>
</organism>
<reference evidence="1 2" key="1">
    <citation type="journal article" date="2019" name="Mol. Ecol. Resour.">
        <title>Improving Illumina assemblies with Hi-C and long reads: an example with the North African dromedary.</title>
        <authorList>
            <person name="Elbers J.P."/>
            <person name="Rogers M.F."/>
            <person name="Perelman P.L."/>
            <person name="Proskuryakova A.A."/>
            <person name="Serdyukova N.A."/>
            <person name="Johnson W.E."/>
            <person name="Horin P."/>
            <person name="Corander J."/>
            <person name="Murphy D."/>
            <person name="Burger P.A."/>
        </authorList>
    </citation>
    <scope>NUCLEOTIDE SEQUENCE [LARGE SCALE GENOMIC DNA]</scope>
    <source>
        <strain evidence="1">Drom800</strain>
        <tissue evidence="1">Blood</tissue>
    </source>
</reference>
<dbReference type="AlphaFoldDB" id="A0A5N4D2C6"/>
<keyword evidence="2" id="KW-1185">Reference proteome</keyword>
<gene>
    <name evidence="1" type="ORF">Cadr_000019975</name>
</gene>
<dbReference type="EMBL" id="JWIN03000016">
    <property type="protein sequence ID" value="KAB1265237.1"/>
    <property type="molecule type" value="Genomic_DNA"/>
</dbReference>
<protein>
    <submittedName>
        <fullName evidence="1">Fatty acid synthase</fullName>
    </submittedName>
</protein>
<dbReference type="Proteomes" id="UP000299084">
    <property type="component" value="Unassembled WGS sequence"/>
</dbReference>
<proteinExistence type="predicted"/>
<comment type="caution">
    <text evidence="1">The sequence shown here is derived from an EMBL/GenBank/DDBJ whole genome shotgun (WGS) entry which is preliminary data.</text>
</comment>
<name>A0A5N4D2C6_CAMDR</name>
<dbReference type="Gene3D" id="3.40.50.720">
    <property type="entry name" value="NAD(P)-binding Rossmann-like Domain"/>
    <property type="match status" value="1"/>
</dbReference>
<evidence type="ECO:0000313" key="2">
    <source>
        <dbReference type="Proteomes" id="UP000299084"/>
    </source>
</evidence>